<proteinExistence type="predicted"/>
<dbReference type="PANTHER" id="PTHR42085:SF1">
    <property type="entry name" value="F-BOX DOMAIN-CONTAINING PROTEIN"/>
    <property type="match status" value="1"/>
</dbReference>
<name>A0AAN6UFN1_9PEZI</name>
<feature type="region of interest" description="Disordered" evidence="1">
    <location>
        <begin position="498"/>
        <end position="520"/>
    </location>
</feature>
<organism evidence="2 3">
    <name type="scientific">Trichocladium antarcticum</name>
    <dbReference type="NCBI Taxonomy" id="1450529"/>
    <lineage>
        <taxon>Eukaryota</taxon>
        <taxon>Fungi</taxon>
        <taxon>Dikarya</taxon>
        <taxon>Ascomycota</taxon>
        <taxon>Pezizomycotina</taxon>
        <taxon>Sordariomycetes</taxon>
        <taxon>Sordariomycetidae</taxon>
        <taxon>Sordariales</taxon>
        <taxon>Chaetomiaceae</taxon>
        <taxon>Trichocladium</taxon>
    </lineage>
</organism>
<gene>
    <name evidence="2" type="ORF">BT67DRAFT_451231</name>
</gene>
<dbReference type="InterPro" id="IPR038883">
    <property type="entry name" value="AN11006-like"/>
</dbReference>
<keyword evidence="3" id="KW-1185">Reference proteome</keyword>
<protein>
    <submittedName>
        <fullName evidence="2">Uncharacterized protein</fullName>
    </submittedName>
</protein>
<dbReference type="EMBL" id="MU853419">
    <property type="protein sequence ID" value="KAK4132153.1"/>
    <property type="molecule type" value="Genomic_DNA"/>
</dbReference>
<sequence>MMLDAENPTWRLNLVHLPPHIRRRIYLHIGVARFDRHPYTYYLDGRKESRRQMSEFDPPPAGNFAGLLRTCRTLYAETTTLLYSANRFVIFYSTQGSLEPLRALSQTALAALTSLKIILNESSCHHPTDSRGYPPSCCVGGRQWTAISHCARYHGEVHRRPLLDPSLDLHLHLTSAKLATQHMLSEWSDTAAYLSSHVGVARLDFSLYTDLITPSKEVTVSRDARGYQFSPPVCLLGHGGCPPYMHHGCALSECSLFIDSTPPDVSARQPSCFCRRRHGAFSFACNCWAPPTGLFLICRALCRDAQFVFFSGNRFVVHDFRPLWPWALPSEQRQPSPDTTGTMLRYYPYDRLVASQFLRDMIPIHCLPYLRFLEFVFPPYVPHGWPCSELATIRDWRDTVGWVRDKVNAPALTIRFAMVDDRGPPYGREEMSKEQGARQIIRGYTSILEVFKPLVREDGLAAIYVEAAHPWRWNKDGFRNLDRDSYRLRQAEQQMKEKAEEFVRGNGRPRLDSHSKTEPRKSGWQRWYDADFY</sequence>
<dbReference type="AlphaFoldDB" id="A0AAN6UFN1"/>
<reference evidence="2" key="1">
    <citation type="journal article" date="2023" name="Mol. Phylogenet. Evol.">
        <title>Genome-scale phylogeny and comparative genomics of the fungal order Sordariales.</title>
        <authorList>
            <person name="Hensen N."/>
            <person name="Bonometti L."/>
            <person name="Westerberg I."/>
            <person name="Brannstrom I.O."/>
            <person name="Guillou S."/>
            <person name="Cros-Aarteil S."/>
            <person name="Calhoun S."/>
            <person name="Haridas S."/>
            <person name="Kuo A."/>
            <person name="Mondo S."/>
            <person name="Pangilinan J."/>
            <person name="Riley R."/>
            <person name="LaButti K."/>
            <person name="Andreopoulos B."/>
            <person name="Lipzen A."/>
            <person name="Chen C."/>
            <person name="Yan M."/>
            <person name="Daum C."/>
            <person name="Ng V."/>
            <person name="Clum A."/>
            <person name="Steindorff A."/>
            <person name="Ohm R.A."/>
            <person name="Martin F."/>
            <person name="Silar P."/>
            <person name="Natvig D.O."/>
            <person name="Lalanne C."/>
            <person name="Gautier V."/>
            <person name="Ament-Velasquez S.L."/>
            <person name="Kruys A."/>
            <person name="Hutchinson M.I."/>
            <person name="Powell A.J."/>
            <person name="Barry K."/>
            <person name="Miller A.N."/>
            <person name="Grigoriev I.V."/>
            <person name="Debuchy R."/>
            <person name="Gladieux P."/>
            <person name="Hiltunen Thoren M."/>
            <person name="Johannesson H."/>
        </authorList>
    </citation>
    <scope>NUCLEOTIDE SEQUENCE</scope>
    <source>
        <strain evidence="2">CBS 123565</strain>
    </source>
</reference>
<evidence type="ECO:0000313" key="2">
    <source>
        <dbReference type="EMBL" id="KAK4132153.1"/>
    </source>
</evidence>
<evidence type="ECO:0000313" key="3">
    <source>
        <dbReference type="Proteomes" id="UP001304895"/>
    </source>
</evidence>
<dbReference type="PANTHER" id="PTHR42085">
    <property type="entry name" value="F-BOX DOMAIN-CONTAINING PROTEIN"/>
    <property type="match status" value="1"/>
</dbReference>
<accession>A0AAN6UFN1</accession>
<reference evidence="2" key="2">
    <citation type="submission" date="2023-05" db="EMBL/GenBank/DDBJ databases">
        <authorList>
            <consortium name="Lawrence Berkeley National Laboratory"/>
            <person name="Steindorff A."/>
            <person name="Hensen N."/>
            <person name="Bonometti L."/>
            <person name="Westerberg I."/>
            <person name="Brannstrom I.O."/>
            <person name="Guillou S."/>
            <person name="Cros-Aarteil S."/>
            <person name="Calhoun S."/>
            <person name="Haridas S."/>
            <person name="Kuo A."/>
            <person name="Mondo S."/>
            <person name="Pangilinan J."/>
            <person name="Riley R."/>
            <person name="Labutti K."/>
            <person name="Andreopoulos B."/>
            <person name="Lipzen A."/>
            <person name="Chen C."/>
            <person name="Yanf M."/>
            <person name="Daum C."/>
            <person name="Ng V."/>
            <person name="Clum A."/>
            <person name="Ohm R."/>
            <person name="Martin F."/>
            <person name="Silar P."/>
            <person name="Natvig D."/>
            <person name="Lalanne C."/>
            <person name="Gautier V."/>
            <person name="Ament-Velasquez S.L."/>
            <person name="Kruys A."/>
            <person name="Hutchinson M.I."/>
            <person name="Powell A.J."/>
            <person name="Barry K."/>
            <person name="Miller A.N."/>
            <person name="Grigoriev I.V."/>
            <person name="Debuchy R."/>
            <person name="Gladieux P."/>
            <person name="Thoren M.H."/>
            <person name="Johannesson H."/>
        </authorList>
    </citation>
    <scope>NUCLEOTIDE SEQUENCE</scope>
    <source>
        <strain evidence="2">CBS 123565</strain>
    </source>
</reference>
<evidence type="ECO:0000256" key="1">
    <source>
        <dbReference type="SAM" id="MobiDB-lite"/>
    </source>
</evidence>
<dbReference type="Proteomes" id="UP001304895">
    <property type="component" value="Unassembled WGS sequence"/>
</dbReference>
<comment type="caution">
    <text evidence="2">The sequence shown here is derived from an EMBL/GenBank/DDBJ whole genome shotgun (WGS) entry which is preliminary data.</text>
</comment>